<evidence type="ECO:0000256" key="1">
    <source>
        <dbReference type="SAM" id="MobiDB-lite"/>
    </source>
</evidence>
<gene>
    <name evidence="2" type="ORF">CERSUDRAFT_101127</name>
</gene>
<evidence type="ECO:0000313" key="2">
    <source>
        <dbReference type="EMBL" id="EMD30657.1"/>
    </source>
</evidence>
<name>M2QXJ0_CERS8</name>
<accession>M2QXJ0</accession>
<feature type="compositionally biased region" description="Polar residues" evidence="1">
    <location>
        <begin position="128"/>
        <end position="146"/>
    </location>
</feature>
<reference evidence="2 3" key="1">
    <citation type="journal article" date="2012" name="Proc. Natl. Acad. Sci. U.S.A.">
        <title>Comparative genomics of Ceriporiopsis subvermispora and Phanerochaete chrysosporium provide insight into selective ligninolysis.</title>
        <authorList>
            <person name="Fernandez-Fueyo E."/>
            <person name="Ruiz-Duenas F.J."/>
            <person name="Ferreira P."/>
            <person name="Floudas D."/>
            <person name="Hibbett D.S."/>
            <person name="Canessa P."/>
            <person name="Larrondo L.F."/>
            <person name="James T.Y."/>
            <person name="Seelenfreund D."/>
            <person name="Lobos S."/>
            <person name="Polanco R."/>
            <person name="Tello M."/>
            <person name="Honda Y."/>
            <person name="Watanabe T."/>
            <person name="Watanabe T."/>
            <person name="Ryu J.S."/>
            <person name="Kubicek C.P."/>
            <person name="Schmoll M."/>
            <person name="Gaskell J."/>
            <person name="Hammel K.E."/>
            <person name="St John F.J."/>
            <person name="Vanden Wymelenberg A."/>
            <person name="Sabat G."/>
            <person name="Splinter BonDurant S."/>
            <person name="Syed K."/>
            <person name="Yadav J.S."/>
            <person name="Doddapaneni H."/>
            <person name="Subramanian V."/>
            <person name="Lavin J.L."/>
            <person name="Oguiza J.A."/>
            <person name="Perez G."/>
            <person name="Pisabarro A.G."/>
            <person name="Ramirez L."/>
            <person name="Santoyo F."/>
            <person name="Master E."/>
            <person name="Coutinho P.M."/>
            <person name="Henrissat B."/>
            <person name="Lombard V."/>
            <person name="Magnuson J.K."/>
            <person name="Kuees U."/>
            <person name="Hori C."/>
            <person name="Igarashi K."/>
            <person name="Samejima M."/>
            <person name="Held B.W."/>
            <person name="Barry K.W."/>
            <person name="LaButti K.M."/>
            <person name="Lapidus A."/>
            <person name="Lindquist E.A."/>
            <person name="Lucas S.M."/>
            <person name="Riley R."/>
            <person name="Salamov A.A."/>
            <person name="Hoffmeister D."/>
            <person name="Schwenk D."/>
            <person name="Hadar Y."/>
            <person name="Yarden O."/>
            <person name="de Vries R.P."/>
            <person name="Wiebenga A."/>
            <person name="Stenlid J."/>
            <person name="Eastwood D."/>
            <person name="Grigoriev I.V."/>
            <person name="Berka R.M."/>
            <person name="Blanchette R.A."/>
            <person name="Kersten P."/>
            <person name="Martinez A.T."/>
            <person name="Vicuna R."/>
            <person name="Cullen D."/>
        </authorList>
    </citation>
    <scope>NUCLEOTIDE SEQUENCE [LARGE SCALE GENOMIC DNA]</scope>
    <source>
        <strain evidence="2 3">B</strain>
    </source>
</reference>
<dbReference type="Proteomes" id="UP000016930">
    <property type="component" value="Unassembled WGS sequence"/>
</dbReference>
<dbReference type="EMBL" id="KB445913">
    <property type="protein sequence ID" value="EMD30657.1"/>
    <property type="molecule type" value="Genomic_DNA"/>
</dbReference>
<sequence>MPSRWRSALASDESGTTLAPRPCAGVLVCCVLERRGERPRPREERELMRTRSSVAMVPPRCAVWDSARHLIITLTLLLEEFVSAFARRPSSSRNEGRLIPAGSAGVLFHLVSSRADIVYDLPQQLSNFDSAQPPRNRQDSESWQQLNRDEIEPRRDRQCEGQAARTRTPRLLAAQFRWSGTAHADVRAARLRGHVCARHRPSHPLKGSRHFPGCVALRCSLLLDPWRCDDPSGLIQGSVLRRHWSDSWTLGHEATAHSRHEQHTTRHAAGCCATTRAVEMKDTGRTASRRSPETTRADCDCIQLGDGLTIRSAILPSDPARQARS</sequence>
<feature type="region of interest" description="Disordered" evidence="1">
    <location>
        <begin position="128"/>
        <end position="164"/>
    </location>
</feature>
<evidence type="ECO:0000313" key="3">
    <source>
        <dbReference type="Proteomes" id="UP000016930"/>
    </source>
</evidence>
<proteinExistence type="predicted"/>
<feature type="compositionally biased region" description="Basic and acidic residues" evidence="1">
    <location>
        <begin position="147"/>
        <end position="159"/>
    </location>
</feature>
<dbReference type="HOGENOM" id="CLU_855302_0_0_1"/>
<dbReference type="AlphaFoldDB" id="M2QXJ0"/>
<protein>
    <submittedName>
        <fullName evidence="2">Uncharacterized protein</fullName>
    </submittedName>
</protein>
<keyword evidence="3" id="KW-1185">Reference proteome</keyword>
<organism evidence="2 3">
    <name type="scientific">Ceriporiopsis subvermispora (strain B)</name>
    <name type="common">White-rot fungus</name>
    <name type="synonym">Gelatoporia subvermispora</name>
    <dbReference type="NCBI Taxonomy" id="914234"/>
    <lineage>
        <taxon>Eukaryota</taxon>
        <taxon>Fungi</taxon>
        <taxon>Dikarya</taxon>
        <taxon>Basidiomycota</taxon>
        <taxon>Agaricomycotina</taxon>
        <taxon>Agaricomycetes</taxon>
        <taxon>Polyporales</taxon>
        <taxon>Gelatoporiaceae</taxon>
        <taxon>Gelatoporia</taxon>
    </lineage>
</organism>